<evidence type="ECO:0000313" key="3">
    <source>
        <dbReference type="Proteomes" id="UP000694559"/>
    </source>
</evidence>
<dbReference type="Ensembl" id="ENSNNAT00000005857.1">
    <property type="protein sequence ID" value="ENSNNAP00000005606.1"/>
    <property type="gene ID" value="ENSNNAG00000003770.1"/>
</dbReference>
<name>A0A8C6VL22_NAJNA</name>
<sequence length="192" mass="22190">RDKVPPRMEKERSNMQEGVRQPSGVWEHYSELRGEGPYPSCWAAWTQPQPCRAPQRRRRKVTLARRRTGLPDPQLQAYLQGRLRLLENDSQRAVELSARLLSIHSEDHLIAITFWTLEETWKFMTYYSLGFLNPCLETLLLDDSFWLSSPEEAAGIEVFLDESALHRIYRGLLIQEGTGGFTCACETVFNTC</sequence>
<dbReference type="OMA" id="WTLEETW"/>
<reference evidence="2" key="1">
    <citation type="submission" date="2025-08" db="UniProtKB">
        <authorList>
            <consortium name="Ensembl"/>
        </authorList>
    </citation>
    <scope>IDENTIFICATION</scope>
</reference>
<proteinExistence type="predicted"/>
<reference evidence="2" key="2">
    <citation type="submission" date="2025-09" db="UniProtKB">
        <authorList>
            <consortium name="Ensembl"/>
        </authorList>
    </citation>
    <scope>IDENTIFICATION</scope>
</reference>
<protein>
    <submittedName>
        <fullName evidence="2">Uncharacterized protein</fullName>
    </submittedName>
</protein>
<feature type="region of interest" description="Disordered" evidence="1">
    <location>
        <begin position="1"/>
        <end position="22"/>
    </location>
</feature>
<accession>A0A8C6VL22</accession>
<keyword evidence="3" id="KW-1185">Reference proteome</keyword>
<dbReference type="PANTHER" id="PTHR22647">
    <property type="entry name" value="SH3 DOMAIN AND TETRATRICOPEPTIDE REPEATS CONTAINING PROTEIN"/>
    <property type="match status" value="1"/>
</dbReference>
<organism evidence="2 3">
    <name type="scientific">Naja naja</name>
    <name type="common">Indian cobra</name>
    <dbReference type="NCBI Taxonomy" id="35670"/>
    <lineage>
        <taxon>Eukaryota</taxon>
        <taxon>Metazoa</taxon>
        <taxon>Chordata</taxon>
        <taxon>Craniata</taxon>
        <taxon>Vertebrata</taxon>
        <taxon>Euteleostomi</taxon>
        <taxon>Lepidosauria</taxon>
        <taxon>Squamata</taxon>
        <taxon>Bifurcata</taxon>
        <taxon>Unidentata</taxon>
        <taxon>Episquamata</taxon>
        <taxon>Toxicofera</taxon>
        <taxon>Serpentes</taxon>
        <taxon>Colubroidea</taxon>
        <taxon>Elapidae</taxon>
        <taxon>Elapinae</taxon>
        <taxon>Naja</taxon>
    </lineage>
</organism>
<dbReference type="OrthoDB" id="9427959at2759"/>
<dbReference type="PANTHER" id="PTHR22647:SF3">
    <property type="entry name" value="SH3 DOMAIN AND TETRATRICOPEPTIDE REPEAT-CONTAINING PROTEIN 1"/>
    <property type="match status" value="1"/>
</dbReference>
<dbReference type="InterPro" id="IPR042772">
    <property type="entry name" value="SH3TC1/SH3TC2"/>
</dbReference>
<feature type="compositionally biased region" description="Basic and acidic residues" evidence="1">
    <location>
        <begin position="1"/>
        <end position="14"/>
    </location>
</feature>
<evidence type="ECO:0000313" key="2">
    <source>
        <dbReference type="Ensembl" id="ENSNNAP00000005606.1"/>
    </source>
</evidence>
<dbReference type="AlphaFoldDB" id="A0A8C6VL22"/>
<dbReference type="Proteomes" id="UP000694559">
    <property type="component" value="Unplaced"/>
</dbReference>
<dbReference type="GeneTree" id="ENSGT00530000063812"/>
<evidence type="ECO:0000256" key="1">
    <source>
        <dbReference type="SAM" id="MobiDB-lite"/>
    </source>
</evidence>